<keyword evidence="3" id="KW-1185">Reference proteome</keyword>
<dbReference type="Pfam" id="PF07717">
    <property type="entry name" value="OB_NTP_bind"/>
    <property type="match status" value="1"/>
</dbReference>
<dbReference type="InterPro" id="IPR011709">
    <property type="entry name" value="DEAD-box_helicase_OB_fold"/>
</dbReference>
<dbReference type="AlphaFoldDB" id="A0A0C2XAY2"/>
<name>A0A0C2XAY2_AMAMK</name>
<feature type="domain" description="DEAD-box helicase OB fold" evidence="1">
    <location>
        <begin position="5"/>
        <end position="81"/>
    </location>
</feature>
<dbReference type="STRING" id="946122.A0A0C2XAY2"/>
<feature type="non-terminal residue" evidence="2">
    <location>
        <position position="1"/>
    </location>
</feature>
<evidence type="ECO:0000313" key="2">
    <source>
        <dbReference type="EMBL" id="KIL71562.1"/>
    </source>
</evidence>
<sequence length="87" mass="10053">DYNRVRKAICSGFFRHAAKKDPQEGYKTLVGGTPVYIHPSSALFNRAPEWLVYHELVLTTREYCHNVTAIEPKWLVEVAPQFFKVTD</sequence>
<dbReference type="OrthoDB" id="10253254at2759"/>
<reference evidence="2 3" key="1">
    <citation type="submission" date="2014-04" db="EMBL/GenBank/DDBJ databases">
        <title>Evolutionary Origins and Diversification of the Mycorrhizal Mutualists.</title>
        <authorList>
            <consortium name="DOE Joint Genome Institute"/>
            <consortium name="Mycorrhizal Genomics Consortium"/>
            <person name="Kohler A."/>
            <person name="Kuo A."/>
            <person name="Nagy L.G."/>
            <person name="Floudas D."/>
            <person name="Copeland A."/>
            <person name="Barry K.W."/>
            <person name="Cichocki N."/>
            <person name="Veneault-Fourrey C."/>
            <person name="LaButti K."/>
            <person name="Lindquist E.A."/>
            <person name="Lipzen A."/>
            <person name="Lundell T."/>
            <person name="Morin E."/>
            <person name="Murat C."/>
            <person name="Riley R."/>
            <person name="Ohm R."/>
            <person name="Sun H."/>
            <person name="Tunlid A."/>
            <person name="Henrissat B."/>
            <person name="Grigoriev I.V."/>
            <person name="Hibbett D.S."/>
            <person name="Martin F."/>
        </authorList>
    </citation>
    <scope>NUCLEOTIDE SEQUENCE [LARGE SCALE GENOMIC DNA]</scope>
    <source>
        <strain evidence="2 3">Koide BX008</strain>
    </source>
</reference>
<dbReference type="Proteomes" id="UP000054549">
    <property type="component" value="Unassembled WGS sequence"/>
</dbReference>
<evidence type="ECO:0000259" key="1">
    <source>
        <dbReference type="Pfam" id="PF07717"/>
    </source>
</evidence>
<proteinExistence type="predicted"/>
<accession>A0A0C2XAY2</accession>
<organism evidence="2 3">
    <name type="scientific">Amanita muscaria (strain Koide BX008)</name>
    <dbReference type="NCBI Taxonomy" id="946122"/>
    <lineage>
        <taxon>Eukaryota</taxon>
        <taxon>Fungi</taxon>
        <taxon>Dikarya</taxon>
        <taxon>Basidiomycota</taxon>
        <taxon>Agaricomycotina</taxon>
        <taxon>Agaricomycetes</taxon>
        <taxon>Agaricomycetidae</taxon>
        <taxon>Agaricales</taxon>
        <taxon>Pluteineae</taxon>
        <taxon>Amanitaceae</taxon>
        <taxon>Amanita</taxon>
    </lineage>
</organism>
<feature type="non-terminal residue" evidence="2">
    <location>
        <position position="87"/>
    </location>
</feature>
<dbReference type="EMBL" id="KN818222">
    <property type="protein sequence ID" value="KIL71562.1"/>
    <property type="molecule type" value="Genomic_DNA"/>
</dbReference>
<dbReference type="InParanoid" id="A0A0C2XAY2"/>
<gene>
    <name evidence="2" type="ORF">M378DRAFT_42581</name>
</gene>
<dbReference type="HOGENOM" id="CLU_001832_8_3_1"/>
<protein>
    <recommendedName>
        <fullName evidence="1">DEAD-box helicase OB fold domain-containing protein</fullName>
    </recommendedName>
</protein>
<evidence type="ECO:0000313" key="3">
    <source>
        <dbReference type="Proteomes" id="UP000054549"/>
    </source>
</evidence>